<gene>
    <name evidence="1" type="ORF">HSCHL_1549</name>
</gene>
<protein>
    <submittedName>
        <fullName evidence="1">Uncharacterized protein</fullName>
    </submittedName>
</protein>
<dbReference type="AlphaFoldDB" id="A0A2T5G4G4"/>
<comment type="caution">
    <text evidence="1">The sequence shown here is derived from an EMBL/GenBank/DDBJ whole genome shotgun (WGS) entry which is preliminary data.</text>
</comment>
<name>A0A2T5G4G4_HYDSH</name>
<proteinExistence type="predicted"/>
<organism evidence="1 2">
    <name type="scientific">Hydrogenibacillus schlegelii</name>
    <name type="common">Bacillus schlegelii</name>
    <dbReference type="NCBI Taxonomy" id="1484"/>
    <lineage>
        <taxon>Bacteria</taxon>
        <taxon>Bacillati</taxon>
        <taxon>Bacillota</taxon>
        <taxon>Bacilli</taxon>
        <taxon>Bacillales</taxon>
        <taxon>Bacillales Family X. Incertae Sedis</taxon>
        <taxon>Hydrogenibacillus</taxon>
    </lineage>
</organism>
<sequence>MDQIKSLDYAARKAEFACRITDENFLREITKKIVSVLQERLDV</sequence>
<dbReference type="EMBL" id="PEBV01000052">
    <property type="protein sequence ID" value="PTQ51058.1"/>
    <property type="molecule type" value="Genomic_DNA"/>
</dbReference>
<dbReference type="Proteomes" id="UP000244180">
    <property type="component" value="Unassembled WGS sequence"/>
</dbReference>
<reference evidence="1 2" key="1">
    <citation type="submission" date="2017-08" db="EMBL/GenBank/DDBJ databases">
        <title>Burning lignite coal seam in the remote Altai Mountains harbors a hydrogen-driven thermophilic microbial community.</title>
        <authorList>
            <person name="Kadnikov V.V."/>
            <person name="Mardanov A.V."/>
            <person name="Ivasenko D."/>
            <person name="Beletsky A.V."/>
            <person name="Karnachuk O.V."/>
            <person name="Ravin N.V."/>
        </authorList>
    </citation>
    <scope>NUCLEOTIDE SEQUENCE [LARGE SCALE GENOMIC DNA]</scope>
    <source>
        <strain evidence="1">AL33</strain>
    </source>
</reference>
<evidence type="ECO:0000313" key="2">
    <source>
        <dbReference type="Proteomes" id="UP000244180"/>
    </source>
</evidence>
<evidence type="ECO:0000313" key="1">
    <source>
        <dbReference type="EMBL" id="PTQ51058.1"/>
    </source>
</evidence>
<accession>A0A2T5G4G4</accession>